<dbReference type="Proteomes" id="UP001385951">
    <property type="component" value="Unassembled WGS sequence"/>
</dbReference>
<feature type="compositionally biased region" description="Acidic residues" evidence="1">
    <location>
        <begin position="1"/>
        <end position="15"/>
    </location>
</feature>
<evidence type="ECO:0000256" key="1">
    <source>
        <dbReference type="SAM" id="MobiDB-lite"/>
    </source>
</evidence>
<dbReference type="AlphaFoldDB" id="A0AAW0FXV5"/>
<gene>
    <name evidence="2" type="ORF">QCA50_012563</name>
</gene>
<evidence type="ECO:0000313" key="3">
    <source>
        <dbReference type="Proteomes" id="UP001385951"/>
    </source>
</evidence>
<name>A0AAW0FXV5_9APHY</name>
<dbReference type="EMBL" id="JASBNA010000026">
    <property type="protein sequence ID" value="KAK7684239.1"/>
    <property type="molecule type" value="Genomic_DNA"/>
</dbReference>
<evidence type="ECO:0000313" key="2">
    <source>
        <dbReference type="EMBL" id="KAK7684239.1"/>
    </source>
</evidence>
<feature type="region of interest" description="Disordered" evidence="1">
    <location>
        <begin position="1"/>
        <end position="22"/>
    </location>
</feature>
<organism evidence="2 3">
    <name type="scientific">Cerrena zonata</name>
    <dbReference type="NCBI Taxonomy" id="2478898"/>
    <lineage>
        <taxon>Eukaryota</taxon>
        <taxon>Fungi</taxon>
        <taxon>Dikarya</taxon>
        <taxon>Basidiomycota</taxon>
        <taxon>Agaricomycotina</taxon>
        <taxon>Agaricomycetes</taxon>
        <taxon>Polyporales</taxon>
        <taxon>Cerrenaceae</taxon>
        <taxon>Cerrena</taxon>
    </lineage>
</organism>
<protein>
    <submittedName>
        <fullName evidence="2">Uncharacterized protein</fullName>
    </submittedName>
</protein>
<reference evidence="2 3" key="1">
    <citation type="submission" date="2022-09" db="EMBL/GenBank/DDBJ databases">
        <authorList>
            <person name="Palmer J.M."/>
        </authorList>
    </citation>
    <scope>NUCLEOTIDE SEQUENCE [LARGE SCALE GENOMIC DNA]</scope>
    <source>
        <strain evidence="2 3">DSM 7382</strain>
    </source>
</reference>
<keyword evidence="3" id="KW-1185">Reference proteome</keyword>
<sequence>MEIDISQDFVTDQEVDDHSASPTHDFMHVPTLDDNSLPDVHLTHLRVPQLEQYELKSCFMTLSSLEPLTTALKIRYGATLSPIIGPPLSFHQALNHFNEEIHGPLSSENAHAIAHFVAAVMASKERAHVPPTVSDLSTLSRVPNVNFVTRIATCPSDPASILYAVECRDSKELGLHLLAYDSITLNQIFRHGSTDVAPLAESLMRRGCKFGLLCPNLHLSPQIPPTPSLTTSFRARHHTFSHDDYASYALTRYRRIIIWRHTVSSRNRKCSATGAVQHVP</sequence>
<comment type="caution">
    <text evidence="2">The sequence shown here is derived from an EMBL/GenBank/DDBJ whole genome shotgun (WGS) entry which is preliminary data.</text>
</comment>
<proteinExistence type="predicted"/>
<accession>A0AAW0FXV5</accession>